<dbReference type="RefSeq" id="WP_135390676.1">
    <property type="nucleotide sequence ID" value="NZ_PGGK01000025.1"/>
</dbReference>
<keyword evidence="9" id="KW-1185">Reference proteome</keyword>
<feature type="domain" description="Aconitase/3-isopropylmalate dehydratase large subunit alpha/beta/alpha" evidence="7">
    <location>
        <begin position="287"/>
        <end position="406"/>
    </location>
</feature>
<evidence type="ECO:0000313" key="9">
    <source>
        <dbReference type="Proteomes" id="UP000297295"/>
    </source>
</evidence>
<keyword evidence="6" id="KW-0028">Amino-acid biosynthesis</keyword>
<evidence type="ECO:0000256" key="2">
    <source>
        <dbReference type="ARBA" id="ARBA00022723"/>
    </source>
</evidence>
<evidence type="ECO:0000256" key="6">
    <source>
        <dbReference type="HAMAP-Rule" id="MF_01027"/>
    </source>
</evidence>
<dbReference type="InterPro" id="IPR011826">
    <property type="entry name" value="HAcnase/IPMdehydase_lsu_prok"/>
</dbReference>
<dbReference type="InterPro" id="IPR006251">
    <property type="entry name" value="Homoacnase/IPMdehydase_lsu"/>
</dbReference>
<feature type="binding site" evidence="6">
    <location>
        <position position="356"/>
    </location>
    <ligand>
        <name>[4Fe-4S] cluster</name>
        <dbReference type="ChEBI" id="CHEBI:49883"/>
    </ligand>
</feature>
<dbReference type="InterPro" id="IPR036008">
    <property type="entry name" value="Aconitase_4Fe-4S_dom"/>
</dbReference>
<comment type="function">
    <text evidence="6">Catalyzes the isomerization between 2-isopropylmalate and 3-isopropylmalate, via the formation of 2-isopropylmaleate.</text>
</comment>
<evidence type="ECO:0000259" key="7">
    <source>
        <dbReference type="Pfam" id="PF00330"/>
    </source>
</evidence>
<accession>A0A4E0PWF3</accession>
<dbReference type="PRINTS" id="PR00415">
    <property type="entry name" value="ACONITASE"/>
</dbReference>
<dbReference type="PROSITE" id="PS01244">
    <property type="entry name" value="ACONITASE_2"/>
    <property type="match status" value="1"/>
</dbReference>
<name>A0A4E0PWF3_9EURY</name>
<dbReference type="NCBIfam" id="NF001614">
    <property type="entry name" value="PRK00402.1"/>
    <property type="match status" value="1"/>
</dbReference>
<dbReference type="GO" id="GO:0046872">
    <property type="term" value="F:metal ion binding"/>
    <property type="evidence" value="ECO:0007669"/>
    <property type="project" value="UniProtKB-KW"/>
</dbReference>
<dbReference type="OrthoDB" id="255at2157"/>
<dbReference type="SUPFAM" id="SSF53732">
    <property type="entry name" value="Aconitase iron-sulfur domain"/>
    <property type="match status" value="1"/>
</dbReference>
<dbReference type="InterPro" id="IPR033941">
    <property type="entry name" value="IPMI_cat"/>
</dbReference>
<evidence type="ECO:0000256" key="5">
    <source>
        <dbReference type="ARBA" id="ARBA00023239"/>
    </source>
</evidence>
<evidence type="ECO:0000256" key="4">
    <source>
        <dbReference type="ARBA" id="ARBA00023014"/>
    </source>
</evidence>
<keyword evidence="3 6" id="KW-0408">Iron</keyword>
<dbReference type="Pfam" id="PF00330">
    <property type="entry name" value="Aconitase"/>
    <property type="match status" value="2"/>
</dbReference>
<feature type="domain" description="Aconitase/3-isopropylmalate dehydratase large subunit alpha/beta/alpha" evidence="7">
    <location>
        <begin position="7"/>
        <end position="285"/>
    </location>
</feature>
<keyword evidence="1 6" id="KW-0004">4Fe-4S</keyword>
<keyword evidence="5 6" id="KW-0456">Lyase</keyword>
<dbReference type="HAMAP" id="MF_01027">
    <property type="entry name" value="LeuC_type2"/>
    <property type="match status" value="1"/>
</dbReference>
<dbReference type="GO" id="GO:0051539">
    <property type="term" value="F:4 iron, 4 sulfur cluster binding"/>
    <property type="evidence" value="ECO:0007669"/>
    <property type="project" value="UniProtKB-KW"/>
</dbReference>
<keyword evidence="2 6" id="KW-0479">Metal-binding</keyword>
<gene>
    <name evidence="6" type="primary">leuC</name>
    <name evidence="8" type="ORF">CUN85_12770</name>
</gene>
<dbReference type="PROSITE" id="PS00450">
    <property type="entry name" value="ACONITASE_1"/>
    <property type="match status" value="1"/>
</dbReference>
<sequence>MSTISEKIFSRAAGTEEVKANEFVIANVDYAMAHDGTSILAVRSFREMEIKNVWNPDRIVIPFDHLTPANTDTTAALQHDTREWIKQQNIKNFFDVGEGICHQLLPEKGFTLPGKLVVGADSHTCTYGAFGAFGTGVGATDMSEIFASGKLWFRVPESIKITVRGKLPRHVFAKDLTLKIIGTLGVAGATYKAAEFYGDTIEDLTISGRMTLCNMAIEMGAKAGIVPPDKKTFDYLEGRSVEEYEPLYADEDASYTKQYNFYADELEPQIACPHNVDNVHNISDIPATRIDQAFIGTCTNGRLEDLEAAASILGGEKVAVRTIVVPASREVLLEAVRKGVIETLLEAGVTVGPPGCGPCLGGHMGVIGKDEVCISTANRNFKGRMGTGGSIYLASPATAAASAITGEITNPADI</sequence>
<comment type="subunit">
    <text evidence="6">Heterodimer of LeuC and LeuD.</text>
</comment>
<dbReference type="AlphaFoldDB" id="A0A4E0PWF3"/>
<dbReference type="PANTHER" id="PTHR43822">
    <property type="entry name" value="HOMOACONITASE, MITOCHONDRIAL-RELATED"/>
    <property type="match status" value="1"/>
</dbReference>
<organism evidence="8 9">
    <name type="scientific">Methanolobus halotolerans</name>
    <dbReference type="NCBI Taxonomy" id="2052935"/>
    <lineage>
        <taxon>Archaea</taxon>
        <taxon>Methanobacteriati</taxon>
        <taxon>Methanobacteriota</taxon>
        <taxon>Stenosarchaea group</taxon>
        <taxon>Methanomicrobia</taxon>
        <taxon>Methanosarcinales</taxon>
        <taxon>Methanosarcinaceae</taxon>
        <taxon>Methanolobus</taxon>
    </lineage>
</organism>
<feature type="binding site" evidence="6">
    <location>
        <position position="359"/>
    </location>
    <ligand>
        <name>[4Fe-4S] cluster</name>
        <dbReference type="ChEBI" id="CHEBI:49883"/>
    </ligand>
</feature>
<keyword evidence="4 6" id="KW-0411">Iron-sulfur</keyword>
<dbReference type="InterPro" id="IPR018136">
    <property type="entry name" value="Aconitase_4Fe-4S_BS"/>
</dbReference>
<dbReference type="Gene3D" id="3.30.499.10">
    <property type="entry name" value="Aconitase, domain 3"/>
    <property type="match status" value="2"/>
</dbReference>
<evidence type="ECO:0000256" key="1">
    <source>
        <dbReference type="ARBA" id="ARBA00022485"/>
    </source>
</evidence>
<evidence type="ECO:0000313" key="8">
    <source>
        <dbReference type="EMBL" id="TGC06661.1"/>
    </source>
</evidence>
<comment type="caution">
    <text evidence="8">The sequence shown here is derived from an EMBL/GenBank/DDBJ whole genome shotgun (WGS) entry which is preliminary data.</text>
</comment>
<dbReference type="EC" id="4.2.1.33" evidence="6"/>
<comment type="similarity">
    <text evidence="6">Belongs to the aconitase/IPM isomerase family. LeuC type 2 subfamily.</text>
</comment>
<comment type="catalytic activity">
    <reaction evidence="6">
        <text>(2R,3S)-3-isopropylmalate = (2S)-2-isopropylmalate</text>
        <dbReference type="Rhea" id="RHEA:32287"/>
        <dbReference type="ChEBI" id="CHEBI:1178"/>
        <dbReference type="ChEBI" id="CHEBI:35121"/>
        <dbReference type="EC" id="4.2.1.33"/>
    </reaction>
</comment>
<comment type="cofactor">
    <cofactor evidence="6">
        <name>[4Fe-4S] cluster</name>
        <dbReference type="ChEBI" id="CHEBI:49883"/>
    </cofactor>
    <text evidence="6">Binds 1 [4Fe-4S] cluster per subunit.</text>
</comment>
<dbReference type="InterPro" id="IPR050067">
    <property type="entry name" value="IPM_dehydratase_rel_enz"/>
</dbReference>
<dbReference type="CDD" id="cd01583">
    <property type="entry name" value="IPMI"/>
    <property type="match status" value="1"/>
</dbReference>
<dbReference type="InterPro" id="IPR001030">
    <property type="entry name" value="Acoase/IPM_deHydtase_lsu_aba"/>
</dbReference>
<dbReference type="UniPathway" id="UPA00048">
    <property type="reaction ID" value="UER00071"/>
</dbReference>
<dbReference type="NCBIfam" id="TIGR02086">
    <property type="entry name" value="IPMI_arch"/>
    <property type="match status" value="1"/>
</dbReference>
<dbReference type="NCBIfam" id="TIGR01343">
    <property type="entry name" value="hacA_fam"/>
    <property type="match status" value="1"/>
</dbReference>
<dbReference type="EMBL" id="PGGK01000025">
    <property type="protein sequence ID" value="TGC06661.1"/>
    <property type="molecule type" value="Genomic_DNA"/>
</dbReference>
<dbReference type="GO" id="GO:0003861">
    <property type="term" value="F:3-isopropylmalate dehydratase activity"/>
    <property type="evidence" value="ECO:0007669"/>
    <property type="project" value="UniProtKB-UniRule"/>
</dbReference>
<reference evidence="8 9" key="1">
    <citation type="submission" date="2017-11" db="EMBL/GenBank/DDBJ databases">
        <title>Isolation and Characterization of Methanogenic Archaea from Saline Meromictic Lake at Siberia.</title>
        <authorList>
            <person name="Shen Y."/>
            <person name="Huang H.-H."/>
            <person name="Lai M.-C."/>
            <person name="Chen S.-C."/>
        </authorList>
    </citation>
    <scope>NUCLEOTIDE SEQUENCE [LARGE SCALE GENOMIC DNA]</scope>
    <source>
        <strain evidence="8 9">SY-01</strain>
    </source>
</reference>
<comment type="pathway">
    <text evidence="6">Amino-acid biosynthesis; L-leucine biosynthesis; L-leucine from 3-methyl-2-oxobutanoate: step 2/4.</text>
</comment>
<evidence type="ECO:0000256" key="3">
    <source>
        <dbReference type="ARBA" id="ARBA00023004"/>
    </source>
</evidence>
<feature type="binding site" evidence="6">
    <location>
        <position position="298"/>
    </location>
    <ligand>
        <name>[4Fe-4S] cluster</name>
        <dbReference type="ChEBI" id="CHEBI:49883"/>
    </ligand>
</feature>
<dbReference type="InterPro" id="IPR015931">
    <property type="entry name" value="Acnase/IPM_dHydase_lsu_aba_1/3"/>
</dbReference>
<keyword evidence="6" id="KW-0100">Branched-chain amino acid biosynthesis</keyword>
<keyword evidence="6" id="KW-0432">Leucine biosynthesis</keyword>
<dbReference type="PANTHER" id="PTHR43822:SF2">
    <property type="entry name" value="HOMOACONITASE, MITOCHONDRIAL"/>
    <property type="match status" value="1"/>
</dbReference>
<proteinExistence type="inferred from homology"/>
<protein>
    <recommendedName>
        <fullName evidence="6">3-isopropylmalate dehydratase large subunit</fullName>
        <ecNumber evidence="6">4.2.1.33</ecNumber>
    </recommendedName>
    <alternativeName>
        <fullName evidence="6">Alpha-IPM isomerase</fullName>
        <shortName evidence="6">IPMI</shortName>
    </alternativeName>
    <alternativeName>
        <fullName evidence="6">Isopropylmalate isomerase</fullName>
    </alternativeName>
</protein>
<dbReference type="GO" id="GO:0009098">
    <property type="term" value="P:L-leucine biosynthetic process"/>
    <property type="evidence" value="ECO:0007669"/>
    <property type="project" value="UniProtKB-UniRule"/>
</dbReference>
<dbReference type="Proteomes" id="UP000297295">
    <property type="component" value="Unassembled WGS sequence"/>
</dbReference>